<name>A0ABR2JJR5_9PEZI</name>
<evidence type="ECO:0000313" key="2">
    <source>
        <dbReference type="EMBL" id="KAK8877721.1"/>
    </source>
</evidence>
<dbReference type="Proteomes" id="UP001390339">
    <property type="component" value="Unassembled WGS sequence"/>
</dbReference>
<proteinExistence type="predicted"/>
<feature type="compositionally biased region" description="Polar residues" evidence="1">
    <location>
        <begin position="143"/>
        <end position="162"/>
    </location>
</feature>
<sequence>MGKGKVRSCTACLRASHTSGTYNAILTYATYQKCGHHAINCPKTLPLTPVLPKLTKANTSAPGAALKPTTYTNTVYAYKARAPRYLRGLLDDTPVTASAKSEVKVMTHEEAVVITRRHREEADRKKAEGRAAKQAAKKAGQALPNNQPEVSWPSPTSRSTMA</sequence>
<comment type="caution">
    <text evidence="2">The sequence shown here is derived from an EMBL/GenBank/DDBJ whole genome shotgun (WGS) entry which is preliminary data.</text>
</comment>
<reference evidence="2 3" key="1">
    <citation type="journal article" date="2024" name="IMA Fungus">
        <title>Apiospora arundinis, a panoply of carbohydrate-active enzymes and secondary metabolites.</title>
        <authorList>
            <person name="Sorensen T."/>
            <person name="Petersen C."/>
            <person name="Muurmann A.T."/>
            <person name="Christiansen J.V."/>
            <person name="Brundto M.L."/>
            <person name="Overgaard C.K."/>
            <person name="Boysen A.T."/>
            <person name="Wollenberg R.D."/>
            <person name="Larsen T.O."/>
            <person name="Sorensen J.L."/>
            <person name="Nielsen K.L."/>
            <person name="Sondergaard T.E."/>
        </authorList>
    </citation>
    <scope>NUCLEOTIDE SEQUENCE [LARGE SCALE GENOMIC DNA]</scope>
    <source>
        <strain evidence="2 3">AAU 773</strain>
    </source>
</reference>
<evidence type="ECO:0000313" key="3">
    <source>
        <dbReference type="Proteomes" id="UP001390339"/>
    </source>
</evidence>
<organism evidence="2 3">
    <name type="scientific">Apiospora arundinis</name>
    <dbReference type="NCBI Taxonomy" id="335852"/>
    <lineage>
        <taxon>Eukaryota</taxon>
        <taxon>Fungi</taxon>
        <taxon>Dikarya</taxon>
        <taxon>Ascomycota</taxon>
        <taxon>Pezizomycotina</taxon>
        <taxon>Sordariomycetes</taxon>
        <taxon>Xylariomycetidae</taxon>
        <taxon>Amphisphaeriales</taxon>
        <taxon>Apiosporaceae</taxon>
        <taxon>Apiospora</taxon>
    </lineage>
</organism>
<feature type="compositionally biased region" description="Low complexity" evidence="1">
    <location>
        <begin position="132"/>
        <end position="142"/>
    </location>
</feature>
<feature type="compositionally biased region" description="Basic and acidic residues" evidence="1">
    <location>
        <begin position="118"/>
        <end position="131"/>
    </location>
</feature>
<protein>
    <submittedName>
        <fullName evidence="2">Uncharacterized protein</fullName>
    </submittedName>
</protein>
<accession>A0ABR2JJR5</accession>
<gene>
    <name evidence="2" type="ORF">PGQ11_002667</name>
</gene>
<keyword evidence="3" id="KW-1185">Reference proteome</keyword>
<evidence type="ECO:0000256" key="1">
    <source>
        <dbReference type="SAM" id="MobiDB-lite"/>
    </source>
</evidence>
<dbReference type="EMBL" id="JAPCWZ010000002">
    <property type="protein sequence ID" value="KAK8877721.1"/>
    <property type="molecule type" value="Genomic_DNA"/>
</dbReference>
<feature type="region of interest" description="Disordered" evidence="1">
    <location>
        <begin position="117"/>
        <end position="162"/>
    </location>
</feature>